<evidence type="ECO:0000256" key="1">
    <source>
        <dbReference type="RuleBase" id="RU000411"/>
    </source>
</evidence>
<feature type="domain" description="Serpin" evidence="2">
    <location>
        <begin position="9"/>
        <end position="334"/>
    </location>
</feature>
<dbReference type="CDD" id="cd19590">
    <property type="entry name" value="serpin_thermopin-like"/>
    <property type="match status" value="1"/>
</dbReference>
<dbReference type="GO" id="GO:0005615">
    <property type="term" value="C:extracellular space"/>
    <property type="evidence" value="ECO:0007669"/>
    <property type="project" value="InterPro"/>
</dbReference>
<organism evidence="3 4">
    <name type="scientific">Lentzea jiangxiensis</name>
    <dbReference type="NCBI Taxonomy" id="641025"/>
    <lineage>
        <taxon>Bacteria</taxon>
        <taxon>Bacillati</taxon>
        <taxon>Actinomycetota</taxon>
        <taxon>Actinomycetes</taxon>
        <taxon>Pseudonocardiales</taxon>
        <taxon>Pseudonocardiaceae</taxon>
        <taxon>Lentzea</taxon>
    </lineage>
</organism>
<dbReference type="RefSeq" id="WP_090100507.1">
    <property type="nucleotide sequence ID" value="NZ_FNIX01000011.1"/>
</dbReference>
<reference evidence="4" key="1">
    <citation type="submission" date="2016-10" db="EMBL/GenBank/DDBJ databases">
        <authorList>
            <person name="Varghese N."/>
            <person name="Submissions S."/>
        </authorList>
    </citation>
    <scope>NUCLEOTIDE SEQUENCE [LARGE SCALE GENOMIC DNA]</scope>
    <source>
        <strain evidence="4">CGMCC 4.6609</strain>
    </source>
</reference>
<evidence type="ECO:0000259" key="2">
    <source>
        <dbReference type="SMART" id="SM00093"/>
    </source>
</evidence>
<dbReference type="InterPro" id="IPR023796">
    <property type="entry name" value="Serpin_dom"/>
</dbReference>
<dbReference type="Pfam" id="PF00079">
    <property type="entry name" value="Serpin"/>
    <property type="match status" value="1"/>
</dbReference>
<dbReference type="InterPro" id="IPR000215">
    <property type="entry name" value="Serpin_fam"/>
</dbReference>
<dbReference type="STRING" id="641025.SAMN05421507_11168"/>
<protein>
    <submittedName>
        <fullName evidence="3">Serpin B</fullName>
    </submittedName>
</protein>
<dbReference type="SMART" id="SM00093">
    <property type="entry name" value="SERPIN"/>
    <property type="match status" value="1"/>
</dbReference>
<dbReference type="PANTHER" id="PTHR11461">
    <property type="entry name" value="SERINE PROTEASE INHIBITOR, SERPIN"/>
    <property type="match status" value="1"/>
</dbReference>
<dbReference type="OrthoDB" id="9764871at2"/>
<comment type="similarity">
    <text evidence="1">Belongs to the serpin family.</text>
</comment>
<dbReference type="InterPro" id="IPR036186">
    <property type="entry name" value="Serpin_sf"/>
</dbReference>
<dbReference type="Gene3D" id="3.30.497.10">
    <property type="entry name" value="Antithrombin, subunit I, domain 2"/>
    <property type="match status" value="1"/>
</dbReference>
<dbReference type="InterPro" id="IPR042178">
    <property type="entry name" value="Serpin_sf_1"/>
</dbReference>
<keyword evidence="4" id="KW-1185">Reference proteome</keyword>
<dbReference type="InterPro" id="IPR023795">
    <property type="entry name" value="Serpin_CS"/>
</dbReference>
<dbReference type="GO" id="GO:0004867">
    <property type="term" value="F:serine-type endopeptidase inhibitor activity"/>
    <property type="evidence" value="ECO:0007669"/>
    <property type="project" value="InterPro"/>
</dbReference>
<dbReference type="PROSITE" id="PS00284">
    <property type="entry name" value="SERPIN"/>
    <property type="match status" value="1"/>
</dbReference>
<sequence>MTDQADFALDLHRVAVPDPSQNACWSPFSVACALALAREGARGRTRAELDVLLSGFELGAALEVPELALAAMLWADDGLALNPGFPLASSVRRTAFSDHRTARELINAAVGEATRGLVPELLGHVSPATVAVLVNALYLKVSWQRPFKANATKPRLFHAPGGDVEVPTMEVAARLGHAHRNGWRTVVLPARSGVEVLVLLPDESLDQPLGASAFDVDDSAGITLLLPKVDVREKFELSDVLERVGVGTMFSAGADFTGLSPDHLVVSEVVHEAVLRVDERGLEGAAATAVVMTRGARSRPPVDPVLVHVDRPFLLVVRHAESKAVYFLAQVAHP</sequence>
<dbReference type="PANTHER" id="PTHR11461:SF211">
    <property type="entry name" value="GH10112P-RELATED"/>
    <property type="match status" value="1"/>
</dbReference>
<dbReference type="SUPFAM" id="SSF56574">
    <property type="entry name" value="Serpins"/>
    <property type="match status" value="1"/>
</dbReference>
<evidence type="ECO:0000313" key="4">
    <source>
        <dbReference type="Proteomes" id="UP000199691"/>
    </source>
</evidence>
<name>A0A1H0U363_9PSEU</name>
<dbReference type="Proteomes" id="UP000199691">
    <property type="component" value="Unassembled WGS sequence"/>
</dbReference>
<dbReference type="Gene3D" id="2.30.39.10">
    <property type="entry name" value="Alpha-1-antitrypsin, domain 1"/>
    <property type="match status" value="1"/>
</dbReference>
<evidence type="ECO:0000313" key="3">
    <source>
        <dbReference type="EMBL" id="SDP60435.1"/>
    </source>
</evidence>
<accession>A0A1H0U363</accession>
<gene>
    <name evidence="3" type="ORF">SAMN05421507_11168</name>
</gene>
<dbReference type="AlphaFoldDB" id="A0A1H0U363"/>
<dbReference type="EMBL" id="FNIX01000011">
    <property type="protein sequence ID" value="SDP60435.1"/>
    <property type="molecule type" value="Genomic_DNA"/>
</dbReference>
<dbReference type="InterPro" id="IPR042185">
    <property type="entry name" value="Serpin_sf_2"/>
</dbReference>
<proteinExistence type="inferred from homology"/>